<keyword evidence="2" id="KW-0472">Membrane</keyword>
<keyword evidence="2" id="KW-1133">Transmembrane helix</keyword>
<proteinExistence type="predicted"/>
<feature type="transmembrane region" description="Helical" evidence="2">
    <location>
        <begin position="20"/>
        <end position="42"/>
    </location>
</feature>
<evidence type="ECO:0000256" key="1">
    <source>
        <dbReference type="SAM" id="MobiDB-lite"/>
    </source>
</evidence>
<keyword evidence="4" id="KW-1185">Reference proteome</keyword>
<name>A0A918MGM0_9ACTN</name>
<evidence type="ECO:0000313" key="4">
    <source>
        <dbReference type="Proteomes" id="UP000655443"/>
    </source>
</evidence>
<dbReference type="RefSeq" id="WP_229882562.1">
    <property type="nucleotide sequence ID" value="NZ_BMVG01000081.1"/>
</dbReference>
<organism evidence="3 4">
    <name type="scientific">Streptomyces alanosinicus</name>
    <dbReference type="NCBI Taxonomy" id="68171"/>
    <lineage>
        <taxon>Bacteria</taxon>
        <taxon>Bacillati</taxon>
        <taxon>Actinomycetota</taxon>
        <taxon>Actinomycetes</taxon>
        <taxon>Kitasatosporales</taxon>
        <taxon>Streptomycetaceae</taxon>
        <taxon>Streptomyces</taxon>
    </lineage>
</organism>
<gene>
    <name evidence="3" type="ORF">GCM10010339_93430</name>
</gene>
<reference evidence="3" key="1">
    <citation type="journal article" date="2014" name="Int. J. Syst. Evol. Microbiol.">
        <title>Complete genome sequence of Corynebacterium casei LMG S-19264T (=DSM 44701T), isolated from a smear-ripened cheese.</title>
        <authorList>
            <consortium name="US DOE Joint Genome Institute (JGI-PGF)"/>
            <person name="Walter F."/>
            <person name="Albersmeier A."/>
            <person name="Kalinowski J."/>
            <person name="Ruckert C."/>
        </authorList>
    </citation>
    <scope>NUCLEOTIDE SEQUENCE</scope>
    <source>
        <strain evidence="3">JCM 4714</strain>
    </source>
</reference>
<dbReference type="Proteomes" id="UP000655443">
    <property type="component" value="Unassembled WGS sequence"/>
</dbReference>
<comment type="caution">
    <text evidence="3">The sequence shown here is derived from an EMBL/GenBank/DDBJ whole genome shotgun (WGS) entry which is preliminary data.</text>
</comment>
<dbReference type="AlphaFoldDB" id="A0A918MGM0"/>
<sequence>MTSSLIRGRPRRARAYIAKAHIRVRVAYAVLGAVVGVGWLMLPVMTVAARDPVPVATAGTVAGASAPEQDGTSTADLVLPLLVGVTAVVLAGYGYLRRTRRQRSQSARRRTKVTKRHSIGR</sequence>
<evidence type="ECO:0000256" key="2">
    <source>
        <dbReference type="SAM" id="Phobius"/>
    </source>
</evidence>
<feature type="region of interest" description="Disordered" evidence="1">
    <location>
        <begin position="100"/>
        <end position="121"/>
    </location>
</feature>
<reference evidence="3" key="2">
    <citation type="submission" date="2020-09" db="EMBL/GenBank/DDBJ databases">
        <authorList>
            <person name="Sun Q."/>
            <person name="Ohkuma M."/>
        </authorList>
    </citation>
    <scope>NUCLEOTIDE SEQUENCE</scope>
    <source>
        <strain evidence="3">JCM 4714</strain>
    </source>
</reference>
<accession>A0A918MGM0</accession>
<keyword evidence="2" id="KW-0812">Transmembrane</keyword>
<evidence type="ECO:0000313" key="3">
    <source>
        <dbReference type="EMBL" id="GGW23591.1"/>
    </source>
</evidence>
<dbReference type="EMBL" id="BMVG01000081">
    <property type="protein sequence ID" value="GGW23591.1"/>
    <property type="molecule type" value="Genomic_DNA"/>
</dbReference>
<protein>
    <submittedName>
        <fullName evidence="3">Uncharacterized protein</fullName>
    </submittedName>
</protein>
<feature type="transmembrane region" description="Helical" evidence="2">
    <location>
        <begin position="77"/>
        <end position="96"/>
    </location>
</feature>